<evidence type="ECO:0000256" key="2">
    <source>
        <dbReference type="ARBA" id="ARBA00006293"/>
    </source>
</evidence>
<keyword evidence="8" id="KW-1185">Reference proteome</keyword>
<dbReference type="EMBL" id="CM018039">
    <property type="protein sequence ID" value="KAA8536233.1"/>
    <property type="molecule type" value="Genomic_DNA"/>
</dbReference>
<name>A0A5J5AYX5_9ASTE</name>
<feature type="transmembrane region" description="Helical" evidence="6">
    <location>
        <begin position="247"/>
        <end position="267"/>
    </location>
</feature>
<feature type="transmembrane region" description="Helical" evidence="6">
    <location>
        <begin position="157"/>
        <end position="179"/>
    </location>
</feature>
<evidence type="ECO:0000256" key="3">
    <source>
        <dbReference type="ARBA" id="ARBA00022692"/>
    </source>
</evidence>
<keyword evidence="4 6" id="KW-1133">Transmembrane helix</keyword>
<keyword evidence="3 6" id="KW-0812">Transmembrane</keyword>
<evidence type="ECO:0000313" key="7">
    <source>
        <dbReference type="EMBL" id="KAA8536233.1"/>
    </source>
</evidence>
<evidence type="ECO:0000313" key="8">
    <source>
        <dbReference type="Proteomes" id="UP000325577"/>
    </source>
</evidence>
<dbReference type="GO" id="GO:0000139">
    <property type="term" value="C:Golgi membrane"/>
    <property type="evidence" value="ECO:0007669"/>
    <property type="project" value="TreeGrafter"/>
</dbReference>
<dbReference type="AlphaFoldDB" id="A0A5J5AYX5"/>
<dbReference type="InterPro" id="IPR007881">
    <property type="entry name" value="UNC-50"/>
</dbReference>
<evidence type="ECO:0008006" key="9">
    <source>
        <dbReference type="Google" id="ProtNLM"/>
    </source>
</evidence>
<dbReference type="PANTHER" id="PTHR12841:SF6">
    <property type="entry name" value="PROTEIN UNC-50 HOMOLOG"/>
    <property type="match status" value="1"/>
</dbReference>
<dbReference type="OrthoDB" id="10027013at2759"/>
<protein>
    <recommendedName>
        <fullName evidence="9">UNC-50 family protein</fullName>
    </recommendedName>
</protein>
<feature type="transmembrane region" description="Helical" evidence="6">
    <location>
        <begin position="99"/>
        <end position="126"/>
    </location>
</feature>
<reference evidence="7 8" key="1">
    <citation type="submission" date="2019-09" db="EMBL/GenBank/DDBJ databases">
        <title>A chromosome-level genome assembly of the Chinese tupelo Nyssa sinensis.</title>
        <authorList>
            <person name="Yang X."/>
            <person name="Kang M."/>
            <person name="Yang Y."/>
            <person name="Xiong H."/>
            <person name="Wang M."/>
            <person name="Zhang Z."/>
            <person name="Wang Z."/>
            <person name="Wu H."/>
            <person name="Ma T."/>
            <person name="Liu J."/>
            <person name="Xi Z."/>
        </authorList>
    </citation>
    <scope>NUCLEOTIDE SEQUENCE [LARGE SCALE GENOMIC DNA]</scope>
    <source>
        <strain evidence="7">J267</strain>
        <tissue evidence="7">Leaf</tissue>
    </source>
</reference>
<comment type="subcellular location">
    <subcellularLocation>
        <location evidence="1">Membrane</location>
        <topology evidence="1">Multi-pass membrane protein</topology>
    </subcellularLocation>
</comment>
<evidence type="ECO:0000256" key="4">
    <source>
        <dbReference type="ARBA" id="ARBA00022989"/>
    </source>
</evidence>
<accession>A0A5J5AYX5</accession>
<comment type="similarity">
    <text evidence="2">Belongs to the unc-50 family.</text>
</comment>
<organism evidence="7 8">
    <name type="scientific">Nyssa sinensis</name>
    <dbReference type="NCBI Taxonomy" id="561372"/>
    <lineage>
        <taxon>Eukaryota</taxon>
        <taxon>Viridiplantae</taxon>
        <taxon>Streptophyta</taxon>
        <taxon>Embryophyta</taxon>
        <taxon>Tracheophyta</taxon>
        <taxon>Spermatophyta</taxon>
        <taxon>Magnoliopsida</taxon>
        <taxon>eudicotyledons</taxon>
        <taxon>Gunneridae</taxon>
        <taxon>Pentapetalae</taxon>
        <taxon>asterids</taxon>
        <taxon>Cornales</taxon>
        <taxon>Nyssaceae</taxon>
        <taxon>Nyssa</taxon>
    </lineage>
</organism>
<sequence>MLPTVSKGRMPSHVRANSVFPQYLRRIVKWQQMDVEYTFWQMLHLCTSPKVVYQHTKYHKQTKNQWARDDPAFVVICSLLLAVSTLAYCAAYDHSAAHAVFVVISVVVFNFLITGVVLATCCWFLTNTYLREEAPNSHVVEQRVEWLYAFDVHCNSFFPMFVILYGNCEVVTCSALGNFQYQFMCQSSTDVFGFVAVIHYFLSPLLVAHGFIPVLLSNLLFMVSASYYHYLNFLGYDVLPFLERTTFFLYPIGVVIVLSPILILSGFNPSRYFMNMYFSQWL</sequence>
<feature type="transmembrane region" description="Helical" evidence="6">
    <location>
        <begin position="72"/>
        <end position="92"/>
    </location>
</feature>
<proteinExistence type="inferred from homology"/>
<evidence type="ECO:0000256" key="6">
    <source>
        <dbReference type="SAM" id="Phobius"/>
    </source>
</evidence>
<evidence type="ECO:0000256" key="1">
    <source>
        <dbReference type="ARBA" id="ARBA00004141"/>
    </source>
</evidence>
<dbReference type="Proteomes" id="UP000325577">
    <property type="component" value="Linkage Group LG16"/>
</dbReference>
<keyword evidence="5 6" id="KW-0472">Membrane</keyword>
<gene>
    <name evidence="7" type="ORF">F0562_028711</name>
</gene>
<dbReference type="PANTHER" id="PTHR12841">
    <property type="entry name" value="PROTEIN UNC-50 HOMOLOG"/>
    <property type="match status" value="1"/>
</dbReference>
<evidence type="ECO:0000256" key="5">
    <source>
        <dbReference type="ARBA" id="ARBA00023136"/>
    </source>
</evidence>
<feature type="transmembrane region" description="Helical" evidence="6">
    <location>
        <begin position="191"/>
        <end position="212"/>
    </location>
</feature>
<dbReference type="Pfam" id="PF05216">
    <property type="entry name" value="UNC-50"/>
    <property type="match status" value="2"/>
</dbReference>